<dbReference type="Gene3D" id="3.40.50.410">
    <property type="entry name" value="von Willebrand factor, type A domain"/>
    <property type="match status" value="1"/>
</dbReference>
<protein>
    <recommendedName>
        <fullName evidence="1">VWFA domain-containing protein</fullName>
    </recommendedName>
</protein>
<feature type="domain" description="VWFA" evidence="1">
    <location>
        <begin position="422"/>
        <end position="627"/>
    </location>
</feature>
<dbReference type="EMBL" id="WTXG01000010">
    <property type="protein sequence ID" value="KAI0302863.1"/>
    <property type="molecule type" value="Genomic_DNA"/>
</dbReference>
<gene>
    <name evidence="2" type="ORF">B0F90DRAFT_1713048</name>
</gene>
<dbReference type="SUPFAM" id="SSF53300">
    <property type="entry name" value="vWA-like"/>
    <property type="match status" value="1"/>
</dbReference>
<evidence type="ECO:0000313" key="2">
    <source>
        <dbReference type="EMBL" id="KAI0302863.1"/>
    </source>
</evidence>
<dbReference type="Pfam" id="PF13519">
    <property type="entry name" value="VWA_2"/>
    <property type="match status" value="1"/>
</dbReference>
<dbReference type="InterPro" id="IPR036465">
    <property type="entry name" value="vWFA_dom_sf"/>
</dbReference>
<reference evidence="2" key="1">
    <citation type="journal article" date="2022" name="New Phytol.">
        <title>Evolutionary transition to the ectomycorrhizal habit in the genomes of a hyperdiverse lineage of mushroom-forming fungi.</title>
        <authorList>
            <person name="Looney B."/>
            <person name="Miyauchi S."/>
            <person name="Morin E."/>
            <person name="Drula E."/>
            <person name="Courty P.E."/>
            <person name="Kohler A."/>
            <person name="Kuo A."/>
            <person name="LaButti K."/>
            <person name="Pangilinan J."/>
            <person name="Lipzen A."/>
            <person name="Riley R."/>
            <person name="Andreopoulos W."/>
            <person name="He G."/>
            <person name="Johnson J."/>
            <person name="Nolan M."/>
            <person name="Tritt A."/>
            <person name="Barry K.W."/>
            <person name="Grigoriev I.V."/>
            <person name="Nagy L.G."/>
            <person name="Hibbett D."/>
            <person name="Henrissat B."/>
            <person name="Matheny P.B."/>
            <person name="Labbe J."/>
            <person name="Martin F.M."/>
        </authorList>
    </citation>
    <scope>NUCLEOTIDE SEQUENCE</scope>
    <source>
        <strain evidence="2">BPL690</strain>
    </source>
</reference>
<dbReference type="InterPro" id="IPR002035">
    <property type="entry name" value="VWF_A"/>
</dbReference>
<dbReference type="AlphaFoldDB" id="A0AAD4M647"/>
<evidence type="ECO:0000259" key="1">
    <source>
        <dbReference type="SMART" id="SM00327"/>
    </source>
</evidence>
<dbReference type="Proteomes" id="UP001203297">
    <property type="component" value="Unassembled WGS sequence"/>
</dbReference>
<sequence length="658" mass="72172">MVIEMKTNAQLCRAQCAQCHLFCVRSRLHEGEHSCKTSHKCAHQCGFCEDDFKPCGTPAGHPGNHICVVNAHLCGEPCQLFGKRGCLEECTKVTGHAEDEHVCSAPVHMCGEPCSLIGIVLPGGKTYSCPEGCDISSDQDHKIHSCYTRLCPATCELCKRLCNQSHLHGLDPHTHHLCGEEHTCPALCSDLGICQIDTAPQSIQATFTGRLETFQYTKRLQCVKTIPQGRTSHRGAHAHSTEKQAFHYCRARCDNCGYFCTLPLQDHETSHGSMTQTRWAVDGPDGTSLELGGRHFSSNDEGAPMMCNLVCSSLDRHDGRCDGADIQHLGTRIVPHPDKPKDFITHGLHWRRSDPYTRDEQTNFAKCDSMCSGPEHSAAPAGSGQPSYCTLPIFHPPMDPNSPVNGFGYISNDGHRFECNNPVVMRQAFHVSGSMSFNDRRPLSNAPATNQIQRYSNNRLGAVYSALYSFWSARHAAVTPGQQTSGARRDAYSVILFNEAASRVLINDFTSSPDQLLHDVLINRANGGTNYSEALRVGQGVMAQSWSTERAPVMIFLSDGECSVHDESIQDLCRSAIQLGKPLSFHAVSFGPDASSTSLRRMAQLALEIQNNAPRDRLTPATAHVPSSFTVALDTVRLAETFLGIAESLRKPRGSLMR</sequence>
<evidence type="ECO:0000313" key="3">
    <source>
        <dbReference type="Proteomes" id="UP001203297"/>
    </source>
</evidence>
<dbReference type="CDD" id="cd00198">
    <property type="entry name" value="vWFA"/>
    <property type="match status" value="1"/>
</dbReference>
<organism evidence="2 3">
    <name type="scientific">Multifurca ochricompacta</name>
    <dbReference type="NCBI Taxonomy" id="376703"/>
    <lineage>
        <taxon>Eukaryota</taxon>
        <taxon>Fungi</taxon>
        <taxon>Dikarya</taxon>
        <taxon>Basidiomycota</taxon>
        <taxon>Agaricomycotina</taxon>
        <taxon>Agaricomycetes</taxon>
        <taxon>Russulales</taxon>
        <taxon>Russulaceae</taxon>
        <taxon>Multifurca</taxon>
    </lineage>
</organism>
<name>A0AAD4M647_9AGAM</name>
<keyword evidence="3" id="KW-1185">Reference proteome</keyword>
<accession>A0AAD4M647</accession>
<proteinExistence type="predicted"/>
<dbReference type="SMART" id="SM00327">
    <property type="entry name" value="VWA"/>
    <property type="match status" value="1"/>
</dbReference>
<comment type="caution">
    <text evidence="2">The sequence shown here is derived from an EMBL/GenBank/DDBJ whole genome shotgun (WGS) entry which is preliminary data.</text>
</comment>